<keyword evidence="4" id="KW-0677">Repeat</keyword>
<keyword evidence="6" id="KW-1035">Host cytoplasm</keyword>
<accession>A0A0P8ZTJ7</accession>
<feature type="region of interest" description="Disordered" evidence="7">
    <location>
        <begin position="2199"/>
        <end position="2223"/>
    </location>
</feature>
<keyword evidence="6" id="KW-0833">Ubl conjugation pathway</keyword>
<dbReference type="InterPro" id="IPR001611">
    <property type="entry name" value="Leu-rich_rpt"/>
</dbReference>
<keyword evidence="3" id="KW-0433">Leucine-rich repeat</keyword>
<comment type="similarity">
    <text evidence="6">Belongs to the LRR-containing bacterial E3 ligase family.</text>
</comment>
<dbReference type="InterPro" id="IPR050216">
    <property type="entry name" value="LRR_domain-containing"/>
</dbReference>
<comment type="catalytic activity">
    <reaction evidence="1">
        <text>S-ubiquitinyl-[E2 ubiquitin-conjugating enzyme]-L-cysteine + [acceptor protein]-L-lysine = [E2 ubiquitin-conjugating enzyme]-L-cysteine + N(6)-ubiquitinyl-[acceptor protein]-L-lysine.</text>
        <dbReference type="EC" id="2.3.2.27"/>
    </reaction>
</comment>
<feature type="region of interest" description="Disordered" evidence="7">
    <location>
        <begin position="1"/>
        <end position="28"/>
    </location>
</feature>
<dbReference type="OrthoDB" id="1467561at2"/>
<dbReference type="SMART" id="SM00369">
    <property type="entry name" value="LRR_TYP"/>
    <property type="match status" value="10"/>
</dbReference>
<gene>
    <name evidence="9" type="ORF">AN403_4399</name>
</gene>
<dbReference type="Pfam" id="PF20178">
    <property type="entry name" value="ToxA_N"/>
    <property type="match status" value="1"/>
</dbReference>
<dbReference type="SUPFAM" id="SSF52058">
    <property type="entry name" value="L domain-like"/>
    <property type="match status" value="1"/>
</dbReference>
<dbReference type="InterPro" id="IPR032675">
    <property type="entry name" value="LRR_dom_sf"/>
</dbReference>
<dbReference type="Pfam" id="PF13855">
    <property type="entry name" value="LRR_8"/>
    <property type="match status" value="1"/>
</dbReference>
<feature type="domain" description="NEL" evidence="8">
    <location>
        <begin position="1931"/>
        <end position="2223"/>
    </location>
</feature>
<evidence type="ECO:0000256" key="3">
    <source>
        <dbReference type="ARBA" id="ARBA00022614"/>
    </source>
</evidence>
<evidence type="ECO:0000313" key="10">
    <source>
        <dbReference type="Proteomes" id="UP000050349"/>
    </source>
</evidence>
<dbReference type="InterPro" id="IPR046673">
    <property type="entry name" value="ToxA_N"/>
</dbReference>
<dbReference type="Gene3D" id="3.80.10.10">
    <property type="entry name" value="Ribonuclease Inhibitor"/>
    <property type="match status" value="3"/>
</dbReference>
<dbReference type="InterPro" id="IPR029487">
    <property type="entry name" value="NEL_dom"/>
</dbReference>
<evidence type="ECO:0000256" key="6">
    <source>
        <dbReference type="PROSITE-ProRule" id="PRU01398"/>
    </source>
</evidence>
<evidence type="ECO:0000256" key="7">
    <source>
        <dbReference type="SAM" id="MobiDB-lite"/>
    </source>
</evidence>
<comment type="PTM">
    <text evidence="6">Ubiquitinated in the presence of host E1 ubiquitin-activating enzyme, E2 ubiquitin-conjugating enzyme and ubiquitin.</text>
</comment>
<evidence type="ECO:0000256" key="4">
    <source>
        <dbReference type="ARBA" id="ARBA00022737"/>
    </source>
</evidence>
<dbReference type="RefSeq" id="WP_057396918.1">
    <property type="nucleotide sequence ID" value="NZ_LJXB01000066.1"/>
</dbReference>
<dbReference type="Gene3D" id="1.20.1270.130">
    <property type="entry name" value="Shigella T3SS effector IpaH domain"/>
    <property type="match status" value="1"/>
</dbReference>
<feature type="compositionally biased region" description="Polar residues" evidence="7">
    <location>
        <begin position="1"/>
        <end position="21"/>
    </location>
</feature>
<dbReference type="GO" id="GO:0061630">
    <property type="term" value="F:ubiquitin protein ligase activity"/>
    <property type="evidence" value="ECO:0007669"/>
    <property type="project" value="UniProtKB-EC"/>
</dbReference>
<dbReference type="InterPro" id="IPR003591">
    <property type="entry name" value="Leu-rich_rpt_typical-subtyp"/>
</dbReference>
<dbReference type="GO" id="GO:0016567">
    <property type="term" value="P:protein ubiquitination"/>
    <property type="evidence" value="ECO:0007669"/>
    <property type="project" value="InterPro"/>
</dbReference>
<evidence type="ECO:0000256" key="1">
    <source>
        <dbReference type="ARBA" id="ARBA00000900"/>
    </source>
</evidence>
<keyword evidence="5" id="KW-0843">Virulence</keyword>
<feature type="region of interest" description="Disordered" evidence="7">
    <location>
        <begin position="1903"/>
        <end position="1945"/>
    </location>
</feature>
<protein>
    <recommendedName>
        <fullName evidence="2">RING-type E3 ubiquitin transferase</fullName>
        <ecNumber evidence="2">2.3.2.27</ecNumber>
    </recommendedName>
</protein>
<dbReference type="EMBL" id="LJXB01000066">
    <property type="protein sequence ID" value="KPU60636.1"/>
    <property type="molecule type" value="Genomic_DNA"/>
</dbReference>
<feature type="compositionally biased region" description="Acidic residues" evidence="7">
    <location>
        <begin position="1905"/>
        <end position="1927"/>
    </location>
</feature>
<dbReference type="PROSITE" id="PS51450">
    <property type="entry name" value="LRR"/>
    <property type="match status" value="1"/>
</dbReference>
<keyword evidence="6" id="KW-0808">Transferase</keyword>
<dbReference type="EC" id="2.3.2.27" evidence="2"/>
<dbReference type="PANTHER" id="PTHR48051">
    <property type="match status" value="1"/>
</dbReference>
<sequence>MSSHSPTSSTEANIHTQTLSNKHPVPGKSSVHHRLLELMAPDWLVDATPQRRASMKYTNARLPDWYQQATAYQQQVLTDSFNASFTAQTRLDKTMSLLQDIDTFAAPILAKALKDQFGVEVDVSKTMVCLRRPLEIGDLEIEVSTFEVMKLTLLQAALHNFEESECEEGAFHRSSGFVVETSTPATFEVVSVNMTTSQFLSLCRTLDIGAQYQAHMNGFFHPAQVQKETTLREQFIASQKTAMRAAAELALLKRDIEPQDYSMILAVIDGEVHPWLGDRQVWFCDLSLMKRRMTGCVVFGICEKYRYTNDFIVYVPHDPEHPLKRYTSSQMREEFKRQFTARGTSSADGSTPTAHQRFFSQFVAYADRPYYFSQFTRKTADSPSDPLRSIWVKVAQFIPPLSTLTRIKELPPERQGKREPVEDPYLDPHSVVRQGAAGIWAANTDLWTYLYEQNRAKVIADARSHAVPTADVDAKVRAEKLNHLLEIGMLGLNLVSMFVPVLGEVMLTVMAGQLLYESFEGVIEWSEGDRNAAKAHLIDVAENLAQIAVMAGVGKGVGKLAAVKPEPMIEGMEQIQRANGDTRLWKPDLRGYESDVTLGREAAPDASGQYRVDGKTYVRQNGKHYETTYDESLKKWRINHPTDEQAWQPILEHNGHGAWRHTLERPLGWDRLTLLRRMGHITDGVSDAQLLQIADVSGVNDNTLRRMHMDHLPPPPELLDALRLFKADPGVTPVIEQAGHRQSIGRLQRACPGLSESAAKRVLLDASAEELARLNSTRRIPLRMLEEARRYAQKGRTSQAFAGLHMENMASADSQWLALRALEKLPGWSGDVRLEIRDGHIRGPLINGIGSETAATRRYVVKQGPAFQAFDERGMALNRVPGPGASFFDSIMHALPDESRQALGVPHVWQSAELQKAIIDSAGKHRAELAQLLQKRVGSNRRFKPPVRVTERTVGYYASGRGQGTSPSLATRVQDLYPGLTNQQANGFILRRWRPGKTDAQIYDLLQARMREWDELQTTLDEWVGGPAADPVLQSMLGGKTSAARNIKQCWRNSPLAEELPQSSSLELVCDEPLPSLTADFSHVRELNVRGRCITDANVDALLANFPGLKKLRINATNSEFTKVPQALSGMRELTALSLYSSAPVAADMTSGLSSLTKLEELSIYSSGFAPMNLDVSQMRNLRKLEVVAPSLLQWPAGVLELPHLERLNLKGTGISRLPNGIYEGHEKLWSGLSLDWSLFLRENFKPAYEYVKNHPEHLVDQEEMVSDYCKGELIRLDEGRVSETSRTRFNSFLEQWQGAEPRFKAVDAISEEFNALERQLNGWSNRAQLEVKEFVGRSWTAASIKACWRNGVFKRYGLNFDVSVLDLSNPDVNELPELPAGAFPHVQTLNLRMARVPAEQFRGFVRGFSKLESLDLRGNGLTDVPVAAEDLAKLTRLDLSDNRIVVSPAIQQAFEGMGALESLDLSGNPLNSLDVSAMTSLKTLNLRATQLHEWPVGAQDLPQLIWMDLRDSRISSLPVTLQDEVLLKTDLTGTPLNPQAVTALKGARQRIESAKGLAAGSLERFAREQAPSTFPPKESSYSISRHLLPLPPVPMGEGSVHFARRLQRLKPTLADDDALRVIEQMRENGATDVQISERFDGWDQTFEALTRRLNGWLFTRESHGEGWIVSSESRRAAALRIMECWREGLTDTGAVTGSKLDFNGLQLGDLPELPEGFSHVDTLSLTGVRLTAQGSNGFFSAFAKVKTLELNGNELQYLPEPIQSMDQLERLELSTNRLSDSGHLYTSLSHLEHLQWLDLGYNDLETFDVTHFERLETLDLRRNDLTAFPEGVLEARHLRTLNLSGNDITTIAPEALDNSHEALMAGTDLSDNHNLSPESLEFLRDYRERGWRDTVLGISRSELDEMMAEPSDDSESESAESDEDLSDVGVESAQKTPWLSDASSEESSRKSQIWNRLVAEPDNAAFFHLLSRLQDTQEFRVAKADLTRRVWTVLEAAASNSELREVLFASSSTHGTCVDGRILTFSGLESKVFTHNALLDIPVGRPAAKGVALLKLSRQLFRLDKVDDLATKAATHGGQDQAEVRLGYRIGLTGGWSDGLELPGQPRHMTYASGVTPQQLADARIQVSNAEQSDGFFEDLIQRDYWVDYLKEKYPQEFRQLDEADAQEVDDTDSAALDSYLFDLLAARNSKMIELSRKEVEEMGQSASGAGQPGTSRDLPRA</sequence>
<evidence type="ECO:0000256" key="2">
    <source>
        <dbReference type="ARBA" id="ARBA00012483"/>
    </source>
</evidence>
<dbReference type="Pfam" id="PF14496">
    <property type="entry name" value="NEL"/>
    <property type="match status" value="1"/>
</dbReference>
<feature type="active site" description="Glycyl thioester intermediate" evidence="6">
    <location>
        <position position="2018"/>
    </location>
</feature>
<evidence type="ECO:0000313" key="9">
    <source>
        <dbReference type="EMBL" id="KPU60636.1"/>
    </source>
</evidence>
<dbReference type="Gene3D" id="1.20.58.360">
    <property type="entry name" value="Shigella T3SS effector IpaH defines"/>
    <property type="match status" value="1"/>
</dbReference>
<feature type="compositionally biased region" description="Polar residues" evidence="7">
    <location>
        <begin position="2206"/>
        <end position="2216"/>
    </location>
</feature>
<dbReference type="PATRIC" id="fig|294.162.peg.1639"/>
<organism evidence="9 10">
    <name type="scientific">Pseudomonas fluorescens</name>
    <dbReference type="NCBI Taxonomy" id="294"/>
    <lineage>
        <taxon>Bacteria</taxon>
        <taxon>Pseudomonadati</taxon>
        <taxon>Pseudomonadota</taxon>
        <taxon>Gammaproteobacteria</taxon>
        <taxon>Pseudomonadales</taxon>
        <taxon>Pseudomonadaceae</taxon>
        <taxon>Pseudomonas</taxon>
    </lineage>
</organism>
<comment type="caution">
    <text evidence="9">The sequence shown here is derived from an EMBL/GenBank/DDBJ whole genome shotgun (WGS) entry which is preliminary data.</text>
</comment>
<dbReference type="PROSITE" id="PS52053">
    <property type="entry name" value="NEL"/>
    <property type="match status" value="1"/>
</dbReference>
<dbReference type="PANTHER" id="PTHR48051:SF1">
    <property type="entry name" value="RAS SUPPRESSOR PROTEIN 1"/>
    <property type="match status" value="1"/>
</dbReference>
<dbReference type="Proteomes" id="UP000050349">
    <property type="component" value="Unassembled WGS sequence"/>
</dbReference>
<keyword evidence="6" id="KW-0964">Secreted</keyword>
<reference evidence="9 10" key="1">
    <citation type="submission" date="2015-09" db="EMBL/GenBank/DDBJ databases">
        <authorList>
            <person name="Jackson K.R."/>
            <person name="Lunt B.L."/>
            <person name="Fisher J.N.B."/>
            <person name="Gardner A.V."/>
            <person name="Bailey M.E."/>
            <person name="Deus L.M."/>
            <person name="Earl A.S."/>
            <person name="Gibby P.D."/>
            <person name="Hartmann K.A."/>
            <person name="Liu J.E."/>
            <person name="Manci A.M."/>
            <person name="Nielsen D.A."/>
            <person name="Solomon M.B."/>
            <person name="Breakwell D.P."/>
            <person name="Burnett S.H."/>
            <person name="Grose J.H."/>
        </authorList>
    </citation>
    <scope>NUCLEOTIDE SEQUENCE [LARGE SCALE GENOMIC DNA]</scope>
    <source>
        <strain evidence="9 10">S613</strain>
    </source>
</reference>
<evidence type="ECO:0000259" key="8">
    <source>
        <dbReference type="PROSITE" id="PS52053"/>
    </source>
</evidence>
<dbReference type="SUPFAM" id="SSF52047">
    <property type="entry name" value="RNI-like"/>
    <property type="match status" value="1"/>
</dbReference>
<dbReference type="GO" id="GO:0005576">
    <property type="term" value="C:extracellular region"/>
    <property type="evidence" value="ECO:0007669"/>
    <property type="project" value="UniProtKB-UniRule"/>
</dbReference>
<proteinExistence type="inferred from homology"/>
<evidence type="ECO:0000256" key="5">
    <source>
        <dbReference type="ARBA" id="ARBA00023026"/>
    </source>
</evidence>
<keyword evidence="6" id="KW-0832">Ubl conjugation</keyword>
<dbReference type="GO" id="GO:0005737">
    <property type="term" value="C:cytoplasm"/>
    <property type="evidence" value="ECO:0007669"/>
    <property type="project" value="TreeGrafter"/>
</dbReference>
<name>A0A0P8ZTJ7_PSEFL</name>